<evidence type="ECO:0000313" key="4">
    <source>
        <dbReference type="Proteomes" id="UP001157017"/>
    </source>
</evidence>
<reference evidence="4" key="1">
    <citation type="journal article" date="2019" name="Int. J. Syst. Evol. Microbiol.">
        <title>The Global Catalogue of Microorganisms (GCM) 10K type strain sequencing project: providing services to taxonomists for standard genome sequencing and annotation.</title>
        <authorList>
            <consortium name="The Broad Institute Genomics Platform"/>
            <consortium name="The Broad Institute Genome Sequencing Center for Infectious Disease"/>
            <person name="Wu L."/>
            <person name="Ma J."/>
        </authorList>
    </citation>
    <scope>NUCLEOTIDE SEQUENCE [LARGE SCALE GENOMIC DNA]</scope>
    <source>
        <strain evidence="4">NBRC 108730</strain>
    </source>
</reference>
<feature type="domain" description="DUF3152" evidence="2">
    <location>
        <begin position="10"/>
        <end position="72"/>
    </location>
</feature>
<dbReference type="EMBL" id="BSUZ01000001">
    <property type="protein sequence ID" value="GMA88010.1"/>
    <property type="molecule type" value="Genomic_DNA"/>
</dbReference>
<sequence length="89" mass="10002">MLGAVQRRVGRYVVVNQSRWRGGSTPFTGSLADYRRMVLLHETGHWLGLHHATCPRAGARAPVMQQQSKSLQGCRPNPWPLDREPRSVA</sequence>
<dbReference type="Gene3D" id="3.40.390.10">
    <property type="entry name" value="Collagenase (Catalytic Domain)"/>
    <property type="match status" value="1"/>
</dbReference>
<protein>
    <recommendedName>
        <fullName evidence="2">DUF3152 domain-containing protein</fullName>
    </recommendedName>
</protein>
<organism evidence="3 4">
    <name type="scientific">Angustibacter aerolatus</name>
    <dbReference type="NCBI Taxonomy" id="1162965"/>
    <lineage>
        <taxon>Bacteria</taxon>
        <taxon>Bacillati</taxon>
        <taxon>Actinomycetota</taxon>
        <taxon>Actinomycetes</taxon>
        <taxon>Kineosporiales</taxon>
        <taxon>Kineosporiaceae</taxon>
    </lineage>
</organism>
<name>A0ABQ6JL71_9ACTN</name>
<accession>A0ABQ6JL71</accession>
<proteinExistence type="predicted"/>
<feature type="region of interest" description="Disordered" evidence="1">
    <location>
        <begin position="64"/>
        <end position="89"/>
    </location>
</feature>
<dbReference type="SUPFAM" id="SSF55486">
    <property type="entry name" value="Metalloproteases ('zincins'), catalytic domain"/>
    <property type="match status" value="1"/>
</dbReference>
<evidence type="ECO:0000313" key="3">
    <source>
        <dbReference type="EMBL" id="GMA88010.1"/>
    </source>
</evidence>
<gene>
    <name evidence="3" type="ORF">GCM10025868_32600</name>
</gene>
<dbReference type="InterPro" id="IPR022603">
    <property type="entry name" value="DUF3152"/>
</dbReference>
<dbReference type="InterPro" id="IPR024079">
    <property type="entry name" value="MetalloPept_cat_dom_sf"/>
</dbReference>
<comment type="caution">
    <text evidence="3">The sequence shown here is derived from an EMBL/GenBank/DDBJ whole genome shotgun (WGS) entry which is preliminary data.</text>
</comment>
<evidence type="ECO:0000256" key="1">
    <source>
        <dbReference type="SAM" id="MobiDB-lite"/>
    </source>
</evidence>
<evidence type="ECO:0000259" key="2">
    <source>
        <dbReference type="Pfam" id="PF11350"/>
    </source>
</evidence>
<dbReference type="Pfam" id="PF11350">
    <property type="entry name" value="DUF3152"/>
    <property type="match status" value="1"/>
</dbReference>
<dbReference type="Proteomes" id="UP001157017">
    <property type="component" value="Unassembled WGS sequence"/>
</dbReference>
<keyword evidence="4" id="KW-1185">Reference proteome</keyword>